<dbReference type="Gene3D" id="3.60.21.10">
    <property type="match status" value="1"/>
</dbReference>
<organism evidence="4">
    <name type="scientific">Desulfofervidus auxilii</name>
    <dbReference type="NCBI Taxonomy" id="1621989"/>
    <lineage>
        <taxon>Bacteria</taxon>
        <taxon>Pseudomonadati</taxon>
        <taxon>Thermodesulfobacteriota</taxon>
        <taxon>Candidatus Desulfofervidia</taxon>
        <taxon>Candidatus Desulfofervidales</taxon>
        <taxon>Candidatus Desulfofervidaceae</taxon>
        <taxon>Candidatus Desulfofervidus</taxon>
    </lineage>
</organism>
<dbReference type="PANTHER" id="PTHR43143">
    <property type="entry name" value="METALLOPHOSPHOESTERASE, CALCINEURIN SUPERFAMILY"/>
    <property type="match status" value="1"/>
</dbReference>
<reference evidence="4" key="2">
    <citation type="journal article" date="2020" name="mSystems">
        <title>Genome- and Community-Level Interaction Insights into Carbon Utilization and Element Cycling Functions of Hydrothermarchaeota in Hydrothermal Sediment.</title>
        <authorList>
            <person name="Zhou Z."/>
            <person name="Liu Y."/>
            <person name="Xu W."/>
            <person name="Pan J."/>
            <person name="Luo Z.H."/>
            <person name="Li M."/>
        </authorList>
    </citation>
    <scope>NUCLEOTIDE SEQUENCE [LARGE SCALE GENOMIC DNA]</scope>
    <source>
        <strain evidence="4">HyVt-389</strain>
    </source>
</reference>
<evidence type="ECO:0000313" key="3">
    <source>
        <dbReference type="EMBL" id="AMM40056.1"/>
    </source>
</evidence>
<dbReference type="AlphaFoldDB" id="A0A7C1ZEP0"/>
<evidence type="ECO:0000259" key="2">
    <source>
        <dbReference type="Pfam" id="PF00149"/>
    </source>
</evidence>
<dbReference type="SUPFAM" id="SSF56300">
    <property type="entry name" value="Metallo-dependent phosphatases"/>
    <property type="match status" value="1"/>
</dbReference>
<keyword evidence="5" id="KW-1185">Reference proteome</keyword>
<dbReference type="InterPro" id="IPR051918">
    <property type="entry name" value="STPP_CPPED1"/>
</dbReference>
<gene>
    <name evidence="4" type="ORF">ENI35_03750</name>
    <name evidence="3" type="ORF">HS1_000250</name>
</gene>
<evidence type="ECO:0000313" key="4">
    <source>
        <dbReference type="EMBL" id="HEC67910.1"/>
    </source>
</evidence>
<dbReference type="OrthoDB" id="9809781at2"/>
<dbReference type="RefSeq" id="WP_082757533.1">
    <property type="nucleotide sequence ID" value="NZ_CP013015.1"/>
</dbReference>
<dbReference type="Pfam" id="PF00149">
    <property type="entry name" value="Metallophos"/>
    <property type="match status" value="1"/>
</dbReference>
<dbReference type="EMBL" id="DRIH01000124">
    <property type="protein sequence ID" value="HEC67910.1"/>
    <property type="molecule type" value="Genomic_DNA"/>
</dbReference>
<dbReference type="Proteomes" id="UP000885738">
    <property type="component" value="Unassembled WGS sequence"/>
</dbReference>
<evidence type="ECO:0000313" key="5">
    <source>
        <dbReference type="Proteomes" id="UP000070560"/>
    </source>
</evidence>
<name>A0A7C1ZEP0_DESA2</name>
<dbReference type="GO" id="GO:0016787">
    <property type="term" value="F:hydrolase activity"/>
    <property type="evidence" value="ECO:0007669"/>
    <property type="project" value="InterPro"/>
</dbReference>
<dbReference type="Proteomes" id="UP000070560">
    <property type="component" value="Chromosome"/>
</dbReference>
<dbReference type="PANTHER" id="PTHR43143:SF1">
    <property type="entry name" value="SERINE_THREONINE-PROTEIN PHOSPHATASE CPPED1"/>
    <property type="match status" value="1"/>
</dbReference>
<feature type="domain" description="Calcineurin-like phosphoesterase" evidence="2">
    <location>
        <begin position="54"/>
        <end position="230"/>
    </location>
</feature>
<evidence type="ECO:0000256" key="1">
    <source>
        <dbReference type="SAM" id="Phobius"/>
    </source>
</evidence>
<reference evidence="3 5" key="1">
    <citation type="submission" date="2015-10" db="EMBL/GenBank/DDBJ databases">
        <title>Candidatus Desulfofervidus auxilii, a hydrogenotrophic sulfate-reducing bacterium involved in the thermophilic anaerobic oxidation of methane.</title>
        <authorList>
            <person name="Krukenberg V."/>
            <person name="Richter M."/>
            <person name="Wegener G."/>
        </authorList>
    </citation>
    <scope>NUCLEOTIDE SEQUENCE [LARGE SCALE GENOMIC DNA]</scope>
    <source>
        <strain evidence="3 5">HS1</strain>
    </source>
</reference>
<feature type="transmembrane region" description="Helical" evidence="1">
    <location>
        <begin position="296"/>
        <end position="323"/>
    </location>
</feature>
<protein>
    <submittedName>
        <fullName evidence="4">Metallophosphoesterase</fullName>
    </submittedName>
</protein>
<keyword evidence="1" id="KW-1133">Transmembrane helix</keyword>
<keyword evidence="1" id="KW-0472">Membrane</keyword>
<proteinExistence type="predicted"/>
<accession>A0A7C1ZEP0</accession>
<dbReference type="InterPro" id="IPR029052">
    <property type="entry name" value="Metallo-depent_PP-like"/>
</dbReference>
<dbReference type="EMBL" id="CP013015">
    <property type="protein sequence ID" value="AMM40056.1"/>
    <property type="molecule type" value="Genomic_DNA"/>
</dbReference>
<dbReference type="KEGG" id="daw:HS1_000250"/>
<sequence length="334" mass="39544">MKKYLFNKFISCIVILTLIVSVGIKLYSVFTFPEIEDWNYKQIKKIDETHNSYSFAVFGDNRDSITTFNNLIHKLNKDSIIFAIDVGDLVEDGEKEKFRFFINQIKKVNKPFLTVIGNHELRENGRANYYQMFGRFYYSFTVGKSYFIILDDANEKRLDLWQLDWLKKELKKSQSYKYRFVFMHVPLYDPRKGGDKKGHSLKDVTFARYLNKLFDKYHVSMLFCSHIHGYYKGYWQNTPFIITGGAGAKLAGTDPSHYFYHYIKVNISEQGVQYEVVRLNTPDFELIDRLLHDTGMFIYAFIAIHFDIIIIIGCIYILILLYFKQDKIKIMYHA</sequence>
<keyword evidence="1" id="KW-0812">Transmembrane</keyword>
<dbReference type="InterPro" id="IPR004843">
    <property type="entry name" value="Calcineurin-like_PHP"/>
</dbReference>